<dbReference type="OrthoDB" id="4753605at2"/>
<organism evidence="2 3">
    <name type="scientific">Mycobacterium kyorinense</name>
    <dbReference type="NCBI Taxonomy" id="487514"/>
    <lineage>
        <taxon>Bacteria</taxon>
        <taxon>Bacillati</taxon>
        <taxon>Actinomycetota</taxon>
        <taxon>Actinomycetes</taxon>
        <taxon>Mycobacteriales</taxon>
        <taxon>Mycobacteriaceae</taxon>
        <taxon>Mycobacterium</taxon>
    </lineage>
</organism>
<feature type="compositionally biased region" description="Low complexity" evidence="1">
    <location>
        <begin position="139"/>
        <end position="153"/>
    </location>
</feature>
<comment type="caution">
    <text evidence="2">The sequence shown here is derived from an EMBL/GenBank/DDBJ whole genome shotgun (WGS) entry which is preliminary data.</text>
</comment>
<evidence type="ECO:0000313" key="3">
    <source>
        <dbReference type="Proteomes" id="UP000193487"/>
    </source>
</evidence>
<dbReference type="EMBL" id="LQPE01000015">
    <property type="protein sequence ID" value="ORW10598.1"/>
    <property type="molecule type" value="Genomic_DNA"/>
</dbReference>
<accession>A0A1X1YHP7</accession>
<dbReference type="RefSeq" id="WP_142281532.1">
    <property type="nucleotide sequence ID" value="NZ_LQPE01000015.1"/>
</dbReference>
<evidence type="ECO:0000256" key="1">
    <source>
        <dbReference type="SAM" id="MobiDB-lite"/>
    </source>
</evidence>
<keyword evidence="3" id="KW-1185">Reference proteome</keyword>
<gene>
    <name evidence="2" type="ORF">AWC14_20095</name>
</gene>
<protein>
    <submittedName>
        <fullName evidence="2">Uncharacterized protein</fullName>
    </submittedName>
</protein>
<reference evidence="2 3" key="1">
    <citation type="submission" date="2016-01" db="EMBL/GenBank/DDBJ databases">
        <title>The new phylogeny of the genus Mycobacterium.</title>
        <authorList>
            <person name="Tarcisio F."/>
            <person name="Conor M."/>
            <person name="Antonella G."/>
            <person name="Elisabetta G."/>
            <person name="Giulia F.S."/>
            <person name="Sara T."/>
            <person name="Anna F."/>
            <person name="Clotilde B."/>
            <person name="Roberto B."/>
            <person name="Veronica D.S."/>
            <person name="Fabio R."/>
            <person name="Monica P."/>
            <person name="Olivier J."/>
            <person name="Enrico T."/>
            <person name="Nicola S."/>
        </authorList>
    </citation>
    <scope>NUCLEOTIDE SEQUENCE [LARGE SCALE GENOMIC DNA]</scope>
    <source>
        <strain evidence="2 3">DSM 45166</strain>
    </source>
</reference>
<dbReference type="AlphaFoldDB" id="A0A1X1YHP7"/>
<feature type="region of interest" description="Disordered" evidence="1">
    <location>
        <begin position="114"/>
        <end position="169"/>
    </location>
</feature>
<dbReference type="Proteomes" id="UP000193487">
    <property type="component" value="Unassembled WGS sequence"/>
</dbReference>
<proteinExistence type="predicted"/>
<name>A0A1X1YHP7_9MYCO</name>
<evidence type="ECO:0000313" key="2">
    <source>
        <dbReference type="EMBL" id="ORW10598.1"/>
    </source>
</evidence>
<sequence>MANTAISKHARQTARKAAAAAAAALAARQRANVEDLARFFNARERAEGVDEWLAERQEALRVQARQRRSGFVRYGGLALRAMRDRGESLREIAAMTGLSEKAVRDAIREAEAIGPAAESESVPRTADVAGPEVGGVDRAGSAQQQTAASAEVAGELSTSGRVSVGPAAS</sequence>